<evidence type="ECO:0000313" key="2">
    <source>
        <dbReference type="EMBL" id="JAP09563.1"/>
    </source>
</evidence>
<sequence length="107" mass="11725">MSSSNGGARIHSPSSSRTTPLFFSTHHDPGINISSFNIELDLFTKAKLLFTFISNSLFSPFQPAIICNIACKLCQSLGFFESFKLGDFLVSITSSIPELTYPNKELG</sequence>
<feature type="region of interest" description="Disordered" evidence="1">
    <location>
        <begin position="1"/>
        <end position="21"/>
    </location>
</feature>
<protein>
    <submittedName>
        <fullName evidence="2">Putative ovule protein</fullName>
    </submittedName>
</protein>
<organism evidence="2">
    <name type="scientific">Solanum chacoense</name>
    <name type="common">Chaco potato</name>
    <dbReference type="NCBI Taxonomy" id="4108"/>
    <lineage>
        <taxon>Eukaryota</taxon>
        <taxon>Viridiplantae</taxon>
        <taxon>Streptophyta</taxon>
        <taxon>Embryophyta</taxon>
        <taxon>Tracheophyta</taxon>
        <taxon>Spermatophyta</taxon>
        <taxon>Magnoliopsida</taxon>
        <taxon>eudicotyledons</taxon>
        <taxon>Gunneridae</taxon>
        <taxon>Pentapetalae</taxon>
        <taxon>asterids</taxon>
        <taxon>lamiids</taxon>
        <taxon>Solanales</taxon>
        <taxon>Solanaceae</taxon>
        <taxon>Solanoideae</taxon>
        <taxon>Solaneae</taxon>
        <taxon>Solanum</taxon>
    </lineage>
</organism>
<name>A0A0V0GQK3_SOLCH</name>
<dbReference type="EMBL" id="GEDG01034774">
    <property type="protein sequence ID" value="JAP09563.1"/>
    <property type="molecule type" value="Transcribed_RNA"/>
</dbReference>
<proteinExistence type="predicted"/>
<accession>A0A0V0GQK3</accession>
<evidence type="ECO:0000256" key="1">
    <source>
        <dbReference type="SAM" id="MobiDB-lite"/>
    </source>
</evidence>
<reference evidence="2" key="1">
    <citation type="submission" date="2015-12" db="EMBL/GenBank/DDBJ databases">
        <title>Gene expression during late stages of embryo sac development: a critical building block for successful pollen-pistil interactions.</title>
        <authorList>
            <person name="Liu Y."/>
            <person name="Joly V."/>
            <person name="Sabar M."/>
            <person name="Matton D.P."/>
        </authorList>
    </citation>
    <scope>NUCLEOTIDE SEQUENCE</scope>
</reference>
<dbReference type="AlphaFoldDB" id="A0A0V0GQK3"/>